<dbReference type="InterPro" id="IPR043428">
    <property type="entry name" value="LivM-like"/>
</dbReference>
<evidence type="ECO:0000313" key="7">
    <source>
        <dbReference type="EMBL" id="GAG45576.1"/>
    </source>
</evidence>
<sequence length="221" mass="23889">SLLAATLFVCTSRARGFYVGMVSFMLVIMFPRLIEALGDITGGRSGLSFYGLKGLIGLDGLLWLIVGFVIVAAAILFWLLRTKVGRIFTIIAENDDLAKAVGINTFKYKLLAYAIGGFISGLGGGLYVNYIGSISSVDLGVITTIYIIFIPIVGGSKVPFGPVIGTLFIRLIPEALADIERYLSIIFGATFVFVMLGMRGGIGDTVVNYIGRVTNWIRLRR</sequence>
<dbReference type="GO" id="GO:0015658">
    <property type="term" value="F:branched-chain amino acid transmembrane transporter activity"/>
    <property type="evidence" value="ECO:0007669"/>
    <property type="project" value="InterPro"/>
</dbReference>
<dbReference type="AlphaFoldDB" id="X0ZB12"/>
<feature type="non-terminal residue" evidence="7">
    <location>
        <position position="1"/>
    </location>
</feature>
<comment type="caution">
    <text evidence="7">The sequence shown here is derived from an EMBL/GenBank/DDBJ whole genome shotgun (WGS) entry which is preliminary data.</text>
</comment>
<evidence type="ECO:0000256" key="5">
    <source>
        <dbReference type="ARBA" id="ARBA00023136"/>
    </source>
</evidence>
<dbReference type="CDD" id="cd06581">
    <property type="entry name" value="TM_PBP1_LivM_like"/>
    <property type="match status" value="1"/>
</dbReference>
<dbReference type="Pfam" id="PF02653">
    <property type="entry name" value="BPD_transp_2"/>
    <property type="match status" value="1"/>
</dbReference>
<keyword evidence="4 6" id="KW-1133">Transmembrane helix</keyword>
<keyword evidence="2" id="KW-1003">Cell membrane</keyword>
<gene>
    <name evidence="7" type="ORF">S01H1_80157</name>
</gene>
<feature type="transmembrane region" description="Helical" evidence="6">
    <location>
        <begin position="110"/>
        <end position="132"/>
    </location>
</feature>
<evidence type="ECO:0000256" key="4">
    <source>
        <dbReference type="ARBA" id="ARBA00022989"/>
    </source>
</evidence>
<feature type="transmembrane region" description="Helical" evidence="6">
    <location>
        <begin position="144"/>
        <end position="169"/>
    </location>
</feature>
<organism evidence="7">
    <name type="scientific">marine sediment metagenome</name>
    <dbReference type="NCBI Taxonomy" id="412755"/>
    <lineage>
        <taxon>unclassified sequences</taxon>
        <taxon>metagenomes</taxon>
        <taxon>ecological metagenomes</taxon>
    </lineage>
</organism>
<evidence type="ECO:0000256" key="1">
    <source>
        <dbReference type="ARBA" id="ARBA00004651"/>
    </source>
</evidence>
<evidence type="ECO:0000256" key="3">
    <source>
        <dbReference type="ARBA" id="ARBA00022692"/>
    </source>
</evidence>
<dbReference type="InterPro" id="IPR001851">
    <property type="entry name" value="ABC_transp_permease"/>
</dbReference>
<keyword evidence="3 6" id="KW-0812">Transmembrane</keyword>
<keyword evidence="5 6" id="KW-0472">Membrane</keyword>
<feature type="transmembrane region" description="Helical" evidence="6">
    <location>
        <begin position="181"/>
        <end position="202"/>
    </location>
</feature>
<dbReference type="PANTHER" id="PTHR30482:SF20">
    <property type="entry name" value="HIGH-AFFINITY BRANCHED-CHAIN AMINO ACID TRANSPORT SYSTEM PERMEASE PROTEIN LIVM"/>
    <property type="match status" value="1"/>
</dbReference>
<feature type="transmembrane region" description="Helical" evidence="6">
    <location>
        <begin position="60"/>
        <end position="80"/>
    </location>
</feature>
<dbReference type="GO" id="GO:0005886">
    <property type="term" value="C:plasma membrane"/>
    <property type="evidence" value="ECO:0007669"/>
    <property type="project" value="UniProtKB-SubCell"/>
</dbReference>
<name>X0ZB12_9ZZZZ</name>
<proteinExistence type="predicted"/>
<feature type="non-terminal residue" evidence="7">
    <location>
        <position position="221"/>
    </location>
</feature>
<comment type="subcellular location">
    <subcellularLocation>
        <location evidence="1">Cell membrane</location>
        <topology evidence="1">Multi-pass membrane protein</topology>
    </subcellularLocation>
</comment>
<protein>
    <recommendedName>
        <fullName evidence="8">Branched-chain amino acid ABC transporter permease</fullName>
    </recommendedName>
</protein>
<reference evidence="7" key="1">
    <citation type="journal article" date="2014" name="Front. Microbiol.">
        <title>High frequency of phylogenetically diverse reductive dehalogenase-homologous genes in deep subseafloor sedimentary metagenomes.</title>
        <authorList>
            <person name="Kawai M."/>
            <person name="Futagami T."/>
            <person name="Toyoda A."/>
            <person name="Takaki Y."/>
            <person name="Nishi S."/>
            <person name="Hori S."/>
            <person name="Arai W."/>
            <person name="Tsubouchi T."/>
            <person name="Morono Y."/>
            <person name="Uchiyama I."/>
            <person name="Ito T."/>
            <person name="Fujiyama A."/>
            <person name="Inagaki F."/>
            <person name="Takami H."/>
        </authorList>
    </citation>
    <scope>NUCLEOTIDE SEQUENCE</scope>
    <source>
        <strain evidence="7">Expedition CK06-06</strain>
    </source>
</reference>
<dbReference type="EMBL" id="BARS01054098">
    <property type="protein sequence ID" value="GAG45576.1"/>
    <property type="molecule type" value="Genomic_DNA"/>
</dbReference>
<evidence type="ECO:0000256" key="2">
    <source>
        <dbReference type="ARBA" id="ARBA00022475"/>
    </source>
</evidence>
<dbReference type="PANTHER" id="PTHR30482">
    <property type="entry name" value="HIGH-AFFINITY BRANCHED-CHAIN AMINO ACID TRANSPORT SYSTEM PERMEASE"/>
    <property type="match status" value="1"/>
</dbReference>
<evidence type="ECO:0008006" key="8">
    <source>
        <dbReference type="Google" id="ProtNLM"/>
    </source>
</evidence>
<accession>X0ZB12</accession>
<evidence type="ECO:0000256" key="6">
    <source>
        <dbReference type="SAM" id="Phobius"/>
    </source>
</evidence>